<dbReference type="Pfam" id="PF00850">
    <property type="entry name" value="Hist_deacetyl"/>
    <property type="match status" value="1"/>
</dbReference>
<dbReference type="PRINTS" id="PR01271">
    <property type="entry name" value="HISDACETLASE"/>
</dbReference>
<feature type="region of interest" description="Disordered" evidence="5">
    <location>
        <begin position="686"/>
        <end position="991"/>
    </location>
</feature>
<feature type="compositionally biased region" description="Basic and acidic residues" evidence="5">
    <location>
        <begin position="623"/>
        <end position="640"/>
    </location>
</feature>
<dbReference type="EMBL" id="KQ964562">
    <property type="protein sequence ID" value="KXN68755.1"/>
    <property type="molecule type" value="Genomic_DNA"/>
</dbReference>
<dbReference type="STRING" id="796925.A0A137P117"/>
<feature type="compositionally biased region" description="Basic and acidic residues" evidence="5">
    <location>
        <begin position="686"/>
        <end position="722"/>
    </location>
</feature>
<dbReference type="SUPFAM" id="SSF52768">
    <property type="entry name" value="Arginase/deacetylase"/>
    <property type="match status" value="1"/>
</dbReference>
<accession>A0A137P117</accession>
<dbReference type="PANTHER" id="PTHR10625:SF2">
    <property type="entry name" value="HISTONE DEACETYLASE"/>
    <property type="match status" value="1"/>
</dbReference>
<evidence type="ECO:0000256" key="2">
    <source>
        <dbReference type="ARBA" id="ARBA00012111"/>
    </source>
</evidence>
<dbReference type="CDD" id="cd09991">
    <property type="entry name" value="HDAC_classI"/>
    <property type="match status" value="1"/>
</dbReference>
<keyword evidence="3" id="KW-0378">Hydrolase</keyword>
<feature type="compositionally biased region" description="Basic and acidic residues" evidence="5">
    <location>
        <begin position="556"/>
        <end position="572"/>
    </location>
</feature>
<dbReference type="GO" id="GO:0070210">
    <property type="term" value="C:Rpd3L-Expanded complex"/>
    <property type="evidence" value="ECO:0007669"/>
    <property type="project" value="TreeGrafter"/>
</dbReference>
<reference evidence="7 8" key="1">
    <citation type="journal article" date="2015" name="Genome Biol. Evol.">
        <title>Phylogenomic analyses indicate that early fungi evolved digesting cell walls of algal ancestors of land plants.</title>
        <authorList>
            <person name="Chang Y."/>
            <person name="Wang S."/>
            <person name="Sekimoto S."/>
            <person name="Aerts A.L."/>
            <person name="Choi C."/>
            <person name="Clum A."/>
            <person name="LaButti K.M."/>
            <person name="Lindquist E.A."/>
            <person name="Yee Ngan C."/>
            <person name="Ohm R.A."/>
            <person name="Salamov A.A."/>
            <person name="Grigoriev I.V."/>
            <person name="Spatafora J.W."/>
            <person name="Berbee M.L."/>
        </authorList>
    </citation>
    <scope>NUCLEOTIDE SEQUENCE [LARGE SCALE GENOMIC DNA]</scope>
    <source>
        <strain evidence="7 8">NRRL 28638</strain>
    </source>
</reference>
<dbReference type="PRINTS" id="PR01270">
    <property type="entry name" value="HDASUPER"/>
</dbReference>
<evidence type="ECO:0000256" key="3">
    <source>
        <dbReference type="ARBA" id="ARBA00022801"/>
    </source>
</evidence>
<evidence type="ECO:0000259" key="6">
    <source>
        <dbReference type="Pfam" id="PF00850"/>
    </source>
</evidence>
<keyword evidence="4" id="KW-0156">Chromatin regulator</keyword>
<evidence type="ECO:0000313" key="8">
    <source>
        <dbReference type="Proteomes" id="UP000070444"/>
    </source>
</evidence>
<keyword evidence="8" id="KW-1185">Reference proteome</keyword>
<proteinExistence type="inferred from homology"/>
<gene>
    <name evidence="7" type="ORF">CONCODRAFT_79658</name>
</gene>
<dbReference type="EC" id="3.5.1.98" evidence="2"/>
<dbReference type="InterPro" id="IPR037138">
    <property type="entry name" value="His_deacetylse_dom_sf"/>
</dbReference>
<feature type="compositionally biased region" description="Basic and acidic residues" evidence="5">
    <location>
        <begin position="928"/>
        <end position="991"/>
    </location>
</feature>
<dbReference type="AlphaFoldDB" id="A0A137P117"/>
<evidence type="ECO:0000313" key="7">
    <source>
        <dbReference type="EMBL" id="KXN68755.1"/>
    </source>
</evidence>
<dbReference type="InterPro" id="IPR023801">
    <property type="entry name" value="His_deacetylse_dom"/>
</dbReference>
<dbReference type="Proteomes" id="UP000070444">
    <property type="component" value="Unassembled WGS sequence"/>
</dbReference>
<feature type="region of interest" description="Disordered" evidence="5">
    <location>
        <begin position="537"/>
        <end position="642"/>
    </location>
</feature>
<protein>
    <recommendedName>
        <fullName evidence="2">histone deacetylase</fullName>
        <ecNumber evidence="2">3.5.1.98</ecNumber>
    </recommendedName>
</protein>
<dbReference type="OrthoDB" id="1918432at2759"/>
<evidence type="ECO:0000256" key="1">
    <source>
        <dbReference type="ARBA" id="ARBA00006457"/>
    </source>
</evidence>
<feature type="compositionally biased region" description="Polar residues" evidence="5">
    <location>
        <begin position="380"/>
        <end position="394"/>
    </location>
</feature>
<dbReference type="PANTHER" id="PTHR10625">
    <property type="entry name" value="HISTONE DEACETYLASE HDAC1-RELATED"/>
    <property type="match status" value="1"/>
</dbReference>
<evidence type="ECO:0000256" key="5">
    <source>
        <dbReference type="SAM" id="MobiDB-lite"/>
    </source>
</evidence>
<dbReference type="InterPro" id="IPR023696">
    <property type="entry name" value="Ureohydrolase_dom_sf"/>
</dbReference>
<dbReference type="InterPro" id="IPR000286">
    <property type="entry name" value="HDACs"/>
</dbReference>
<dbReference type="GO" id="GO:0031507">
    <property type="term" value="P:heterochromatin formation"/>
    <property type="evidence" value="ECO:0007669"/>
    <property type="project" value="TreeGrafter"/>
</dbReference>
<feature type="region of interest" description="Disordered" evidence="5">
    <location>
        <begin position="380"/>
        <end position="473"/>
    </location>
</feature>
<organism evidence="7 8">
    <name type="scientific">Conidiobolus coronatus (strain ATCC 28846 / CBS 209.66 / NRRL 28638)</name>
    <name type="common">Delacroixia coronata</name>
    <dbReference type="NCBI Taxonomy" id="796925"/>
    <lineage>
        <taxon>Eukaryota</taxon>
        <taxon>Fungi</taxon>
        <taxon>Fungi incertae sedis</taxon>
        <taxon>Zoopagomycota</taxon>
        <taxon>Entomophthoromycotina</taxon>
        <taxon>Entomophthoromycetes</taxon>
        <taxon>Entomophthorales</taxon>
        <taxon>Ancylistaceae</taxon>
        <taxon>Conidiobolus</taxon>
    </lineage>
</organism>
<feature type="compositionally biased region" description="Basic and acidic residues" evidence="5">
    <location>
        <begin position="422"/>
        <end position="432"/>
    </location>
</feature>
<sequence length="991" mass="111256">MTSKIVSYYYDEEIGNYHYETGHPMKPHRMRMTHDLVTGYGLHNHMKVVQPRRATDAEMTMYHSDEYIDLLKSISFNGIGSNPNIPLFFKSSTTDINHISCHVEDCPTFDGVYDFSAKSAGASLAGANDLNRGKTDVVINWMGGLHHAKSTTASGFCYVNDIVLAILRLLEVHPRVMYIDIDVHHGDGVEEAFYTTDRVMTVSFHKWGTFFPCTGHLGDIGMDQGRGYSVNIPLDYGINDDQYVRLFQKTIDYLLGWYNPGAIVLQCGADSLAQDRLGCFNLSGKGHSACVNHIINKNVPTMLLGGGGYTIRNVARAWTMETGVALGIELNDELPQSEFLGYYGPEYKLNVDCTNMDNGNSEHSLNLLYEQMVENLRNLSFTPSVQTRPIPTNPTRDDEEIDVENDPDKRFDQNFINNHRSNPLEHARETDAHNSYNGSSIRKGSNSTVHGSPTHVDSSMPQQPPKELQRKMSKVGASGLLWNKSISQAHPKSDHEESDEELPIQHIQEEHIEEEDPPSDPIYSTTVFPPMQWETVPSCPRKYPDPSPPASYISVSDHEHAISEDEHHEPSSRRNSTSFEASKQSIEQDSFSATEDDMTDQDLPSSLDDEDSEFGSQSSSPRKAREQILEEQMAELRKLALSEPPNFSFQEVHNGNGPLYPDSPIFQLFQQTSLLLNEEPFQIEHELLPISEGDERSSGMKRSGEFEDREPDSSNKHSKTENPPEEASNPVKENSLEERTHSNLIFEESSRDESGFLDSSKIFDTSMDVDKIEESKEEEEEEEDNKMDIDEEPIPKESSKEEVEVATTQPTVNGHDLDESNDSKSSDILSNTELTEPTEPENKESNEPESTEPASDSGSIDKKVEEEVAKSPAKDETENIEKTNESDKSIPEETEQTTPKPAIAETTEPSESKLKEEPSVEQNSEIEQTDKSTNDTKAEESSKPEDKEEVKAEPKDLDLSKDTPIETNGELDKEAAKKPIEEEQKVKEEDN</sequence>
<name>A0A137P117_CONC2</name>
<feature type="compositionally biased region" description="Polar residues" evidence="5">
    <location>
        <begin position="573"/>
        <end position="593"/>
    </location>
</feature>
<evidence type="ECO:0000256" key="4">
    <source>
        <dbReference type="ARBA" id="ARBA00022853"/>
    </source>
</evidence>
<feature type="compositionally biased region" description="Basic and acidic residues" evidence="5">
    <location>
        <begin position="793"/>
        <end position="803"/>
    </location>
</feature>
<feature type="compositionally biased region" description="Basic and acidic residues" evidence="5">
    <location>
        <begin position="859"/>
        <end position="891"/>
    </location>
</feature>
<feature type="compositionally biased region" description="Basic and acidic residues" evidence="5">
    <location>
        <begin position="815"/>
        <end position="825"/>
    </location>
</feature>
<feature type="compositionally biased region" description="Polar residues" evidence="5">
    <location>
        <begin position="433"/>
        <end position="461"/>
    </location>
</feature>
<dbReference type="Gene3D" id="3.40.800.20">
    <property type="entry name" value="Histone deacetylase domain"/>
    <property type="match status" value="1"/>
</dbReference>
<comment type="similarity">
    <text evidence="1">Belongs to the histone deacetylase family. HD type 1 subfamily.</text>
</comment>
<dbReference type="InterPro" id="IPR003084">
    <property type="entry name" value="HDAC_I/II"/>
</dbReference>
<feature type="compositionally biased region" description="Acidic residues" evidence="5">
    <location>
        <begin position="775"/>
        <end position="792"/>
    </location>
</feature>
<dbReference type="GO" id="GO:0141221">
    <property type="term" value="F:histone deacetylase activity, hydrolytic mechanism"/>
    <property type="evidence" value="ECO:0007669"/>
    <property type="project" value="UniProtKB-EC"/>
</dbReference>
<feature type="domain" description="Histone deacetylase" evidence="6">
    <location>
        <begin position="23"/>
        <end position="322"/>
    </location>
</feature>